<organism evidence="6 7">
    <name type="scientific">Chitinophaga jiangningensis</name>
    <dbReference type="NCBI Taxonomy" id="1419482"/>
    <lineage>
        <taxon>Bacteria</taxon>
        <taxon>Pseudomonadati</taxon>
        <taxon>Bacteroidota</taxon>
        <taxon>Chitinophagia</taxon>
        <taxon>Chitinophagales</taxon>
        <taxon>Chitinophagaceae</taxon>
        <taxon>Chitinophaga</taxon>
    </lineage>
</organism>
<name>A0A1M6YVL6_9BACT</name>
<keyword evidence="3" id="KW-0731">Sigma factor</keyword>
<keyword evidence="7" id="KW-1185">Reference proteome</keyword>
<dbReference type="EMBL" id="FRBL01000002">
    <property type="protein sequence ID" value="SHL22247.1"/>
    <property type="molecule type" value="Genomic_DNA"/>
</dbReference>
<dbReference type="InterPro" id="IPR013249">
    <property type="entry name" value="RNA_pol_sigma70_r4_t2"/>
</dbReference>
<dbReference type="OrthoDB" id="9150024at2"/>
<evidence type="ECO:0000259" key="5">
    <source>
        <dbReference type="Pfam" id="PF08281"/>
    </source>
</evidence>
<dbReference type="InterPro" id="IPR036388">
    <property type="entry name" value="WH-like_DNA-bd_sf"/>
</dbReference>
<comment type="similarity">
    <text evidence="1">Belongs to the sigma-70 factor family. ECF subfamily.</text>
</comment>
<dbReference type="InterPro" id="IPR013324">
    <property type="entry name" value="RNA_pol_sigma_r3/r4-like"/>
</dbReference>
<dbReference type="NCBIfam" id="TIGR02937">
    <property type="entry name" value="sigma70-ECF"/>
    <property type="match status" value="1"/>
</dbReference>
<dbReference type="InterPro" id="IPR013325">
    <property type="entry name" value="RNA_pol_sigma_r2"/>
</dbReference>
<dbReference type="InterPro" id="IPR014284">
    <property type="entry name" value="RNA_pol_sigma-70_dom"/>
</dbReference>
<dbReference type="GO" id="GO:0016987">
    <property type="term" value="F:sigma factor activity"/>
    <property type="evidence" value="ECO:0007669"/>
    <property type="project" value="UniProtKB-KW"/>
</dbReference>
<dbReference type="SUPFAM" id="SSF88659">
    <property type="entry name" value="Sigma3 and sigma4 domains of RNA polymerase sigma factors"/>
    <property type="match status" value="1"/>
</dbReference>
<evidence type="ECO:0000313" key="6">
    <source>
        <dbReference type="EMBL" id="SHL22247.1"/>
    </source>
</evidence>
<evidence type="ECO:0000256" key="4">
    <source>
        <dbReference type="ARBA" id="ARBA00023163"/>
    </source>
</evidence>
<dbReference type="Gene3D" id="1.10.1740.10">
    <property type="match status" value="1"/>
</dbReference>
<sequence length="198" mass="23368">MLTPTNDIELWQLLLAGDDRSFQQVYRSHFSMLYEYGMRFSDEEDFVKECIQQLFVKIWTNKDSLAAVTKIKPYLLFSLRAIIYNKFRDEKRRRINGLEEDYDFELEFSPEASYIEREVTEKKLAALKAAMEQLTPRQKEIIYLRYFQELDYKEIAAVMDVSVKGAYKLSARSLEALREIMDISLITLICLLKIAASR</sequence>
<gene>
    <name evidence="6" type="ORF">SAMN05444266_102507</name>
</gene>
<dbReference type="RefSeq" id="WP_073079336.1">
    <property type="nucleotide sequence ID" value="NZ_FRBL01000002.1"/>
</dbReference>
<dbReference type="InterPro" id="IPR039425">
    <property type="entry name" value="RNA_pol_sigma-70-like"/>
</dbReference>
<evidence type="ECO:0000256" key="3">
    <source>
        <dbReference type="ARBA" id="ARBA00023082"/>
    </source>
</evidence>
<evidence type="ECO:0000256" key="1">
    <source>
        <dbReference type="ARBA" id="ARBA00010641"/>
    </source>
</evidence>
<dbReference type="GO" id="GO:0003677">
    <property type="term" value="F:DNA binding"/>
    <property type="evidence" value="ECO:0007669"/>
    <property type="project" value="InterPro"/>
</dbReference>
<dbReference type="Proteomes" id="UP000184420">
    <property type="component" value="Unassembled WGS sequence"/>
</dbReference>
<dbReference type="SUPFAM" id="SSF88946">
    <property type="entry name" value="Sigma2 domain of RNA polymerase sigma factors"/>
    <property type="match status" value="1"/>
</dbReference>
<dbReference type="PANTHER" id="PTHR43133:SF46">
    <property type="entry name" value="RNA POLYMERASE SIGMA-70 FACTOR ECF SUBFAMILY"/>
    <property type="match status" value="1"/>
</dbReference>
<feature type="domain" description="RNA polymerase sigma factor 70 region 4 type 2" evidence="5">
    <location>
        <begin position="125"/>
        <end position="177"/>
    </location>
</feature>
<dbReference type="AlphaFoldDB" id="A0A1M6YVL6"/>
<accession>A0A1M6YVL6</accession>
<evidence type="ECO:0000256" key="2">
    <source>
        <dbReference type="ARBA" id="ARBA00023015"/>
    </source>
</evidence>
<dbReference type="PANTHER" id="PTHR43133">
    <property type="entry name" value="RNA POLYMERASE ECF-TYPE SIGMA FACTO"/>
    <property type="match status" value="1"/>
</dbReference>
<keyword evidence="4" id="KW-0804">Transcription</keyword>
<dbReference type="Pfam" id="PF08281">
    <property type="entry name" value="Sigma70_r4_2"/>
    <property type="match status" value="1"/>
</dbReference>
<dbReference type="CDD" id="cd06171">
    <property type="entry name" value="Sigma70_r4"/>
    <property type="match status" value="1"/>
</dbReference>
<evidence type="ECO:0000313" key="7">
    <source>
        <dbReference type="Proteomes" id="UP000184420"/>
    </source>
</evidence>
<dbReference type="GO" id="GO:0006352">
    <property type="term" value="P:DNA-templated transcription initiation"/>
    <property type="evidence" value="ECO:0007669"/>
    <property type="project" value="InterPro"/>
</dbReference>
<reference evidence="6 7" key="1">
    <citation type="submission" date="2016-11" db="EMBL/GenBank/DDBJ databases">
        <authorList>
            <person name="Jaros S."/>
            <person name="Januszkiewicz K."/>
            <person name="Wedrychowicz H."/>
        </authorList>
    </citation>
    <scope>NUCLEOTIDE SEQUENCE [LARGE SCALE GENOMIC DNA]</scope>
    <source>
        <strain evidence="6 7">DSM 27406</strain>
    </source>
</reference>
<proteinExistence type="inferred from homology"/>
<dbReference type="STRING" id="1419482.SAMN05444266_102507"/>
<keyword evidence="2" id="KW-0805">Transcription regulation</keyword>
<protein>
    <submittedName>
        <fullName evidence="6">RNA polymerase sigma factor, sigma-70 family</fullName>
    </submittedName>
</protein>
<dbReference type="Gene3D" id="1.10.10.10">
    <property type="entry name" value="Winged helix-like DNA-binding domain superfamily/Winged helix DNA-binding domain"/>
    <property type="match status" value="1"/>
</dbReference>